<sequence>YMENIATHPDEAKYRKIRVGNNAFQSRVKACIGADDFFAAVGFETQQLPHEESTAEFYVLPESGDTVLLDVAIATLKSPPQPPVHRQRCVCSRDMWILECT</sequence>
<feature type="domain" description="PUB" evidence="1">
    <location>
        <begin position="1"/>
        <end position="67"/>
    </location>
</feature>
<keyword evidence="3" id="KW-1185">Reference proteome</keyword>
<dbReference type="PANTHER" id="PTHR23153">
    <property type="entry name" value="UBX-RELATED"/>
    <property type="match status" value="1"/>
</dbReference>
<feature type="non-terminal residue" evidence="2">
    <location>
        <position position="1"/>
    </location>
</feature>
<dbReference type="EMBL" id="KQ247156">
    <property type="protein sequence ID" value="KNC72372.1"/>
    <property type="molecule type" value="Genomic_DNA"/>
</dbReference>
<dbReference type="eggNOG" id="KOG2699">
    <property type="taxonomic scope" value="Eukaryota"/>
</dbReference>
<dbReference type="OrthoDB" id="49605at2759"/>
<dbReference type="Gene3D" id="1.20.58.2190">
    <property type="match status" value="1"/>
</dbReference>
<evidence type="ECO:0000313" key="2">
    <source>
        <dbReference type="EMBL" id="KNC72372.1"/>
    </source>
</evidence>
<dbReference type="InterPro" id="IPR036339">
    <property type="entry name" value="PUB-like_dom_sf"/>
</dbReference>
<dbReference type="AlphaFoldDB" id="A0A0L0F6L0"/>
<dbReference type="GO" id="GO:0005737">
    <property type="term" value="C:cytoplasm"/>
    <property type="evidence" value="ECO:0007669"/>
    <property type="project" value="TreeGrafter"/>
</dbReference>
<dbReference type="SMART" id="SM00580">
    <property type="entry name" value="PUG"/>
    <property type="match status" value="1"/>
</dbReference>
<dbReference type="PANTHER" id="PTHR23153:SF38">
    <property type="entry name" value="UBX DOMAIN-CONTAINING PROTEIN 6"/>
    <property type="match status" value="1"/>
</dbReference>
<evidence type="ECO:0000259" key="1">
    <source>
        <dbReference type="Pfam" id="PF09409"/>
    </source>
</evidence>
<dbReference type="RefSeq" id="XP_014146274.1">
    <property type="nucleotide sequence ID" value="XM_014290799.1"/>
</dbReference>
<organism evidence="2 3">
    <name type="scientific">Sphaeroforma arctica JP610</name>
    <dbReference type="NCBI Taxonomy" id="667725"/>
    <lineage>
        <taxon>Eukaryota</taxon>
        <taxon>Ichthyosporea</taxon>
        <taxon>Ichthyophonida</taxon>
        <taxon>Sphaeroforma</taxon>
    </lineage>
</organism>
<protein>
    <recommendedName>
        <fullName evidence="1">PUB domain-containing protein</fullName>
    </recommendedName>
</protein>
<dbReference type="InterPro" id="IPR018997">
    <property type="entry name" value="PUB_domain"/>
</dbReference>
<dbReference type="STRING" id="667725.A0A0L0F6L0"/>
<reference evidence="2 3" key="1">
    <citation type="submission" date="2011-02" db="EMBL/GenBank/DDBJ databases">
        <title>The Genome Sequence of Sphaeroforma arctica JP610.</title>
        <authorList>
            <consortium name="The Broad Institute Genome Sequencing Platform"/>
            <person name="Russ C."/>
            <person name="Cuomo C."/>
            <person name="Young S.K."/>
            <person name="Zeng Q."/>
            <person name="Gargeya S."/>
            <person name="Alvarado L."/>
            <person name="Berlin A."/>
            <person name="Chapman S.B."/>
            <person name="Chen Z."/>
            <person name="Freedman E."/>
            <person name="Gellesch M."/>
            <person name="Goldberg J."/>
            <person name="Griggs A."/>
            <person name="Gujja S."/>
            <person name="Heilman E."/>
            <person name="Heiman D."/>
            <person name="Howarth C."/>
            <person name="Mehta T."/>
            <person name="Neiman D."/>
            <person name="Pearson M."/>
            <person name="Roberts A."/>
            <person name="Saif S."/>
            <person name="Shea T."/>
            <person name="Shenoy N."/>
            <person name="Sisk P."/>
            <person name="Stolte C."/>
            <person name="Sykes S."/>
            <person name="White J."/>
            <person name="Yandava C."/>
            <person name="Burger G."/>
            <person name="Gray M.W."/>
            <person name="Holland P.W.H."/>
            <person name="King N."/>
            <person name="Lang F.B.F."/>
            <person name="Roger A.J."/>
            <person name="Ruiz-Trillo I."/>
            <person name="Haas B."/>
            <person name="Nusbaum C."/>
            <person name="Birren B."/>
        </authorList>
    </citation>
    <scope>NUCLEOTIDE SEQUENCE [LARGE SCALE GENOMIC DNA]</scope>
    <source>
        <strain evidence="2 3">JP610</strain>
    </source>
</reference>
<accession>A0A0L0F6L0</accession>
<dbReference type="SUPFAM" id="SSF143503">
    <property type="entry name" value="PUG domain-like"/>
    <property type="match status" value="1"/>
</dbReference>
<dbReference type="GeneID" id="25915569"/>
<name>A0A0L0F6L0_9EUKA</name>
<dbReference type="Pfam" id="PF09409">
    <property type="entry name" value="PUB"/>
    <property type="match status" value="1"/>
</dbReference>
<evidence type="ECO:0000313" key="3">
    <source>
        <dbReference type="Proteomes" id="UP000054560"/>
    </source>
</evidence>
<gene>
    <name evidence="2" type="ORF">SARC_15065</name>
</gene>
<proteinExistence type="predicted"/>
<dbReference type="Proteomes" id="UP000054560">
    <property type="component" value="Unassembled WGS sequence"/>
</dbReference>